<keyword evidence="1" id="KW-1133">Transmembrane helix</keyword>
<proteinExistence type="predicted"/>
<sequence length="214" mass="24675">MKKLFLLLLITFSFNGYACSCDGTPTVKESWHYAKEVFIAKIISIDSTHLSDYGQKIYLYDVKILHFFKKDPLNRSEEIRTFFSRKSPGLCDFEFVLGKKYLIYETNGKKNYGKSMNYAHICSRTALLTRVEDKEINELEKLSKAGIKDDPDMDDTIGVSSKEYGKLRAQVLNTETISKQNKYLIIISTLLFITTLVFGIIYVKIKKKLKQSKT</sequence>
<dbReference type="RefSeq" id="WP_128391039.1">
    <property type="nucleotide sequence ID" value="NZ_SBII01000013.1"/>
</dbReference>
<feature type="signal peptide" evidence="2">
    <location>
        <begin position="1"/>
        <end position="18"/>
    </location>
</feature>
<organism evidence="3 4">
    <name type="scientific">Flavobacterium cerinum</name>
    <dbReference type="NCBI Taxonomy" id="2502784"/>
    <lineage>
        <taxon>Bacteria</taxon>
        <taxon>Pseudomonadati</taxon>
        <taxon>Bacteroidota</taxon>
        <taxon>Flavobacteriia</taxon>
        <taxon>Flavobacteriales</taxon>
        <taxon>Flavobacteriaceae</taxon>
        <taxon>Flavobacterium</taxon>
    </lineage>
</organism>
<evidence type="ECO:0000256" key="2">
    <source>
        <dbReference type="SAM" id="SignalP"/>
    </source>
</evidence>
<dbReference type="Proteomes" id="UP000287527">
    <property type="component" value="Unassembled WGS sequence"/>
</dbReference>
<dbReference type="EMBL" id="SBII01000013">
    <property type="protein sequence ID" value="RWW92175.1"/>
    <property type="molecule type" value="Genomic_DNA"/>
</dbReference>
<evidence type="ECO:0008006" key="5">
    <source>
        <dbReference type="Google" id="ProtNLM"/>
    </source>
</evidence>
<dbReference type="AlphaFoldDB" id="A0A3S3TVI1"/>
<keyword evidence="2" id="KW-0732">Signal</keyword>
<gene>
    <name evidence="3" type="ORF">EPI11_16250</name>
</gene>
<reference evidence="3 4" key="1">
    <citation type="submission" date="2019-01" db="EMBL/GenBank/DDBJ databases">
        <title>Flavobacterium sp. nov.,isolated from freshwater.</title>
        <authorList>
            <person name="Zhang R."/>
            <person name="Du Z.-J."/>
        </authorList>
    </citation>
    <scope>NUCLEOTIDE SEQUENCE [LARGE SCALE GENOMIC DNA]</scope>
    <source>
        <strain evidence="3 4">1E403</strain>
    </source>
</reference>
<evidence type="ECO:0000256" key="1">
    <source>
        <dbReference type="SAM" id="Phobius"/>
    </source>
</evidence>
<keyword evidence="1" id="KW-0812">Transmembrane</keyword>
<accession>A0A3S3TVI1</accession>
<evidence type="ECO:0000313" key="3">
    <source>
        <dbReference type="EMBL" id="RWW92175.1"/>
    </source>
</evidence>
<name>A0A3S3TVI1_9FLAO</name>
<feature type="transmembrane region" description="Helical" evidence="1">
    <location>
        <begin position="183"/>
        <end position="203"/>
    </location>
</feature>
<keyword evidence="1" id="KW-0472">Membrane</keyword>
<keyword evidence="4" id="KW-1185">Reference proteome</keyword>
<dbReference type="InterPro" id="IPR008993">
    <property type="entry name" value="TIMP-like_OB-fold"/>
</dbReference>
<dbReference type="SUPFAM" id="SSF50242">
    <property type="entry name" value="TIMP-like"/>
    <property type="match status" value="1"/>
</dbReference>
<dbReference type="Gene3D" id="2.40.50.120">
    <property type="match status" value="1"/>
</dbReference>
<feature type="chain" id="PRO_5018742361" description="Tissue inhibitor of metalloproteinase" evidence="2">
    <location>
        <begin position="19"/>
        <end position="214"/>
    </location>
</feature>
<comment type="caution">
    <text evidence="3">The sequence shown here is derived from an EMBL/GenBank/DDBJ whole genome shotgun (WGS) entry which is preliminary data.</text>
</comment>
<dbReference type="OrthoDB" id="1354811at2"/>
<protein>
    <recommendedName>
        <fullName evidence="5">Tissue inhibitor of metalloproteinase</fullName>
    </recommendedName>
</protein>
<evidence type="ECO:0000313" key="4">
    <source>
        <dbReference type="Proteomes" id="UP000287527"/>
    </source>
</evidence>